<organism evidence="5 6">
    <name type="scientific">Anguilla anguilla</name>
    <name type="common">European freshwater eel</name>
    <name type="synonym">Muraena anguilla</name>
    <dbReference type="NCBI Taxonomy" id="7936"/>
    <lineage>
        <taxon>Eukaryota</taxon>
        <taxon>Metazoa</taxon>
        <taxon>Chordata</taxon>
        <taxon>Craniata</taxon>
        <taxon>Vertebrata</taxon>
        <taxon>Euteleostomi</taxon>
        <taxon>Actinopterygii</taxon>
        <taxon>Neopterygii</taxon>
        <taxon>Teleostei</taxon>
        <taxon>Anguilliformes</taxon>
        <taxon>Anguillidae</taxon>
        <taxon>Anguilla</taxon>
    </lineage>
</organism>
<dbReference type="PANTHER" id="PTHR36129">
    <property type="entry name" value="ORGANIC SOLUTE TRANSPORTER SUBUNIT BETA-RELATED"/>
    <property type="match status" value="1"/>
</dbReference>
<dbReference type="OMA" id="MGAMANK"/>
<dbReference type="InterPro" id="IPR052678">
    <property type="entry name" value="OST-beta_subunit"/>
</dbReference>
<evidence type="ECO:0000256" key="1">
    <source>
        <dbReference type="SAM" id="MobiDB-lite"/>
    </source>
</evidence>
<dbReference type="InterPro" id="IPR035992">
    <property type="entry name" value="Ricin_B-like_lectins"/>
</dbReference>
<feature type="region of interest" description="Disordered" evidence="1">
    <location>
        <begin position="244"/>
        <end position="264"/>
    </location>
</feature>
<dbReference type="SUPFAM" id="SSF50370">
    <property type="entry name" value="Ricin B-like lectins"/>
    <property type="match status" value="1"/>
</dbReference>
<evidence type="ECO:0000313" key="5">
    <source>
        <dbReference type="EMBL" id="KAG5849067.1"/>
    </source>
</evidence>
<dbReference type="PANTHER" id="PTHR36129:SF3">
    <property type="match status" value="1"/>
</dbReference>
<name>A0A9D3MJL0_ANGAN</name>
<keyword evidence="2" id="KW-1133">Transmembrane helix</keyword>
<dbReference type="SMART" id="SM00458">
    <property type="entry name" value="RICIN"/>
    <property type="match status" value="1"/>
</dbReference>
<gene>
    <name evidence="5" type="ORF">ANANG_G00106110</name>
</gene>
<dbReference type="EMBL" id="JAFIRN010000005">
    <property type="protein sequence ID" value="KAG5849067.1"/>
    <property type="molecule type" value="Genomic_DNA"/>
</dbReference>
<dbReference type="InterPro" id="IPR000772">
    <property type="entry name" value="Ricin_B_lectin"/>
</dbReference>
<dbReference type="PROSITE" id="PS50231">
    <property type="entry name" value="RICIN_B_LECTIN"/>
    <property type="match status" value="1"/>
</dbReference>
<keyword evidence="3" id="KW-0732">Signal</keyword>
<proteinExistence type="predicted"/>
<sequence length="294" mass="33604">MLRMWIVLSLLLPVTRSFMIYNTIHGLCLQDSRGSDRVQLWRCDLDSHFQQWFWEDGRLLVNRGTARCLSSHQMNPVLTASCNGSEGLWWHCRSNWLVSHSSSLKLTTDGKDLSLSHENKLSKWRSLEEGNICQESLRFKRASDEPYVLPTDYSETEYDYAEEGTMTEEQRHYYRWYYRTEDSSPWTYAMLALSTGALLLGCLLFAMGSMANWNRKKIGQYKAAAAAQTARAEELQGMVVLKQARGAPSQHSQPSEKPAPESCEMGELRAGEVILKWKDGNVTALYPDAPEEDV</sequence>
<dbReference type="Pfam" id="PF00652">
    <property type="entry name" value="Ricin_B_lectin"/>
    <property type="match status" value="1"/>
</dbReference>
<dbReference type="GO" id="GO:0046982">
    <property type="term" value="F:protein heterodimerization activity"/>
    <property type="evidence" value="ECO:0007669"/>
    <property type="project" value="InterPro"/>
</dbReference>
<dbReference type="GO" id="GO:0005886">
    <property type="term" value="C:plasma membrane"/>
    <property type="evidence" value="ECO:0007669"/>
    <property type="project" value="InterPro"/>
</dbReference>
<dbReference type="InterPro" id="IPR029387">
    <property type="entry name" value="OSTbeta"/>
</dbReference>
<dbReference type="Gene3D" id="2.80.10.50">
    <property type="match status" value="1"/>
</dbReference>
<protein>
    <recommendedName>
        <fullName evidence="4">Ricin B lectin domain-containing protein</fullName>
    </recommendedName>
</protein>
<feature type="chain" id="PRO_5038350406" description="Ricin B lectin domain-containing protein" evidence="3">
    <location>
        <begin position="18"/>
        <end position="294"/>
    </location>
</feature>
<dbReference type="AlphaFoldDB" id="A0A9D3MJL0"/>
<dbReference type="OrthoDB" id="8959236at2759"/>
<feature type="signal peptide" evidence="3">
    <location>
        <begin position="1"/>
        <end position="17"/>
    </location>
</feature>
<dbReference type="CDD" id="cd23385">
    <property type="entry name" value="beta-trefoil_Ricin_MRC-like"/>
    <property type="match status" value="1"/>
</dbReference>
<feature type="transmembrane region" description="Helical" evidence="2">
    <location>
        <begin position="186"/>
        <end position="207"/>
    </location>
</feature>
<dbReference type="GO" id="GO:0015721">
    <property type="term" value="P:bile acid and bile salt transport"/>
    <property type="evidence" value="ECO:0007669"/>
    <property type="project" value="InterPro"/>
</dbReference>
<reference evidence="5" key="1">
    <citation type="submission" date="2021-01" db="EMBL/GenBank/DDBJ databases">
        <title>A chromosome-scale assembly of European eel, Anguilla anguilla.</title>
        <authorList>
            <person name="Henkel C."/>
            <person name="Jong-Raadsen S.A."/>
            <person name="Dufour S."/>
            <person name="Weltzien F.-A."/>
            <person name="Palstra A.P."/>
            <person name="Pelster B."/>
            <person name="Spaink H.P."/>
            <person name="Van Den Thillart G.E."/>
            <person name="Jansen H."/>
            <person name="Zahm M."/>
            <person name="Klopp C."/>
            <person name="Cedric C."/>
            <person name="Louis A."/>
            <person name="Berthelot C."/>
            <person name="Parey E."/>
            <person name="Roest Crollius H."/>
            <person name="Montfort J."/>
            <person name="Robinson-Rechavi M."/>
            <person name="Bucao C."/>
            <person name="Bouchez O."/>
            <person name="Gislard M."/>
            <person name="Lluch J."/>
            <person name="Milhes M."/>
            <person name="Lampietro C."/>
            <person name="Lopez Roques C."/>
            <person name="Donnadieu C."/>
            <person name="Braasch I."/>
            <person name="Desvignes T."/>
            <person name="Postlethwait J."/>
            <person name="Bobe J."/>
            <person name="Guiguen Y."/>
            <person name="Dirks R."/>
        </authorList>
    </citation>
    <scope>NUCLEOTIDE SEQUENCE</scope>
    <source>
        <strain evidence="5">Tag_6206</strain>
        <tissue evidence="5">Liver</tissue>
    </source>
</reference>
<evidence type="ECO:0000259" key="4">
    <source>
        <dbReference type="SMART" id="SM00458"/>
    </source>
</evidence>
<accession>A0A9D3MJL0</accession>
<evidence type="ECO:0000256" key="3">
    <source>
        <dbReference type="SAM" id="SignalP"/>
    </source>
</evidence>
<comment type="caution">
    <text evidence="5">The sequence shown here is derived from an EMBL/GenBank/DDBJ whole genome shotgun (WGS) entry which is preliminary data.</text>
</comment>
<evidence type="ECO:0000313" key="6">
    <source>
        <dbReference type="Proteomes" id="UP001044222"/>
    </source>
</evidence>
<dbReference type="Pfam" id="PF15048">
    <property type="entry name" value="OSTbeta"/>
    <property type="match status" value="1"/>
</dbReference>
<dbReference type="GO" id="GO:0022857">
    <property type="term" value="F:transmembrane transporter activity"/>
    <property type="evidence" value="ECO:0007669"/>
    <property type="project" value="InterPro"/>
</dbReference>
<evidence type="ECO:0000256" key="2">
    <source>
        <dbReference type="SAM" id="Phobius"/>
    </source>
</evidence>
<keyword evidence="2" id="KW-0472">Membrane</keyword>
<keyword evidence="6" id="KW-1185">Reference proteome</keyword>
<keyword evidence="2" id="KW-0812">Transmembrane</keyword>
<feature type="domain" description="Ricin B lectin" evidence="4">
    <location>
        <begin position="15"/>
        <end position="127"/>
    </location>
</feature>
<dbReference type="Proteomes" id="UP001044222">
    <property type="component" value="Unassembled WGS sequence"/>
</dbReference>